<dbReference type="InterPro" id="IPR041442">
    <property type="entry name" value="PIH1D1/2/3_CS-like"/>
</dbReference>
<dbReference type="Proteomes" id="UP000186698">
    <property type="component" value="Chromosome 7L"/>
</dbReference>
<name>A0A1L8FLS6_XENLA</name>
<dbReference type="Bgee" id="108696491">
    <property type="expression patterns" value="Expressed in egg cell and 9 other cell types or tissues"/>
</dbReference>
<dbReference type="AGR" id="Xenbase:XB-GENE-6487810"/>
<dbReference type="Pfam" id="PF18201">
    <property type="entry name" value="PIH1_CS"/>
    <property type="match status" value="1"/>
</dbReference>
<dbReference type="AlphaFoldDB" id="A0A1L8FLS6"/>
<dbReference type="OrthoDB" id="545063at2759"/>
<dbReference type="STRING" id="8355.A0A1L8FLS6"/>
<evidence type="ECO:0000256" key="1">
    <source>
        <dbReference type="ARBA" id="ARBA00008511"/>
    </source>
</evidence>
<dbReference type="GO" id="GO:0006364">
    <property type="term" value="P:rRNA processing"/>
    <property type="evidence" value="ECO:0000318"/>
    <property type="project" value="GO_Central"/>
</dbReference>
<gene>
    <name evidence="6 7" type="primary">pih1d2.L</name>
</gene>
<dbReference type="GeneID" id="108696491"/>
<dbReference type="Pfam" id="PF08190">
    <property type="entry name" value="PIH1"/>
    <property type="match status" value="1"/>
</dbReference>
<accession>A0A1L8FLS6</accession>
<dbReference type="InterPro" id="IPR012981">
    <property type="entry name" value="PIH1_N"/>
</dbReference>
<organism evidence="5 6">
    <name type="scientific">Xenopus laevis</name>
    <name type="common">African clawed frog</name>
    <dbReference type="NCBI Taxonomy" id="8355"/>
    <lineage>
        <taxon>Eukaryota</taxon>
        <taxon>Metazoa</taxon>
        <taxon>Chordata</taxon>
        <taxon>Craniata</taxon>
        <taxon>Vertebrata</taxon>
        <taxon>Euteleostomi</taxon>
        <taxon>Amphibia</taxon>
        <taxon>Batrachia</taxon>
        <taxon>Anura</taxon>
        <taxon>Pipoidea</taxon>
        <taxon>Pipidae</taxon>
        <taxon>Xenopodinae</taxon>
        <taxon>Xenopus</taxon>
        <taxon>Xenopus</taxon>
    </lineage>
</organism>
<dbReference type="KEGG" id="xla:108696491"/>
<dbReference type="GO" id="GO:0005737">
    <property type="term" value="C:cytoplasm"/>
    <property type="evidence" value="ECO:0000318"/>
    <property type="project" value="GO_Central"/>
</dbReference>
<dbReference type="CDD" id="cd00298">
    <property type="entry name" value="ACD_sHsps_p23-like"/>
    <property type="match status" value="1"/>
</dbReference>
<dbReference type="OMA" id="SCLCTEI"/>
<dbReference type="CTD" id="108696491"/>
<dbReference type="GO" id="GO:0097255">
    <property type="term" value="C:R2TP complex"/>
    <property type="evidence" value="ECO:0000318"/>
    <property type="project" value="GO_Central"/>
</dbReference>
<evidence type="ECO:0000313" key="7">
    <source>
        <dbReference type="Xenbase" id="XB-GENE-6487810"/>
    </source>
</evidence>
<evidence type="ECO:0000256" key="2">
    <source>
        <dbReference type="ARBA" id="ARBA00040541"/>
    </source>
</evidence>
<dbReference type="Xenbase" id="XB-GENE-6487810">
    <property type="gene designation" value="pih1d2.L"/>
</dbReference>
<proteinExistence type="inferred from homology"/>
<keyword evidence="5" id="KW-1185">Reference proteome</keyword>
<dbReference type="PANTHER" id="PTHR22997">
    <property type="entry name" value="PIH1 DOMAIN-CONTAINING PROTEIN 1"/>
    <property type="match status" value="1"/>
</dbReference>
<evidence type="ECO:0000313" key="6">
    <source>
        <dbReference type="RefSeq" id="XP_018081412.1"/>
    </source>
</evidence>
<sequence>MESGLTQKDMFAQVNQLWSMLDDMAENSPESYQKFIQRHMKEGKEFMAPPEPNLCIQTKILEPDEKILFINICQWKRVPAPMSEAHPVPLSAGQLETLSDDTVVDIAYNPEVLKRAHQDPVDLDQLVRLAMKYVEEQYKITLCHSYHIAPFKLKGNTKRMKESLERIQKQPAPNKGNTSCATNNSLLEELKNITLLREEQETSPSIRITKEEVPRSKKPNLIEEISSTDLQDPDLLPSPWHELSVTKNNAGHPQNLTLKVKLRGVSSVAECDLSVSKDDVLLVVPGKYRLLLNLPQAVNEETVTAKFNKANDILLVTMPAL</sequence>
<dbReference type="GO" id="GO:1990904">
    <property type="term" value="C:ribonucleoprotein complex"/>
    <property type="evidence" value="ECO:0000318"/>
    <property type="project" value="GO_Central"/>
</dbReference>
<protein>
    <recommendedName>
        <fullName evidence="2">PIH1 domain-containing protein 2</fullName>
    </recommendedName>
</protein>
<evidence type="ECO:0000259" key="3">
    <source>
        <dbReference type="Pfam" id="PF08190"/>
    </source>
</evidence>
<dbReference type="GO" id="GO:0000492">
    <property type="term" value="P:box C/D snoRNP assembly"/>
    <property type="evidence" value="ECO:0000318"/>
    <property type="project" value="GO_Central"/>
</dbReference>
<comment type="similarity">
    <text evidence="1">Belongs to the PIH1 family.</text>
</comment>
<reference evidence="6" key="1">
    <citation type="submission" date="2025-08" db="UniProtKB">
        <authorList>
            <consortium name="RefSeq"/>
        </authorList>
    </citation>
    <scope>IDENTIFICATION</scope>
    <source>
        <strain evidence="6">J_2021</strain>
        <tissue evidence="6">Erythrocytes</tissue>
    </source>
</reference>
<dbReference type="InterPro" id="IPR050734">
    <property type="entry name" value="PIH1/Kintoun_subfamily"/>
</dbReference>
<feature type="domain" description="PIH1 N-terminal" evidence="3">
    <location>
        <begin position="37"/>
        <end position="158"/>
    </location>
</feature>
<dbReference type="PaxDb" id="8355-A0A1L8FLS6"/>
<feature type="domain" description="PIH1D1/2/3 CS-like" evidence="4">
    <location>
        <begin position="249"/>
        <end position="319"/>
    </location>
</feature>
<evidence type="ECO:0000313" key="5">
    <source>
        <dbReference type="Proteomes" id="UP000186698"/>
    </source>
</evidence>
<dbReference type="RefSeq" id="XP_018081412.1">
    <property type="nucleotide sequence ID" value="XM_018225923.2"/>
</dbReference>
<evidence type="ECO:0000259" key="4">
    <source>
        <dbReference type="Pfam" id="PF18201"/>
    </source>
</evidence>
<dbReference type="PANTHER" id="PTHR22997:SF6">
    <property type="entry name" value="PIH1 DOMAIN-CONTAINING PROTEIN 2"/>
    <property type="match status" value="1"/>
</dbReference>